<dbReference type="CDD" id="cd07106">
    <property type="entry name" value="ALDH_AldA-AAD23400"/>
    <property type="match status" value="1"/>
</dbReference>
<reference evidence="5 6" key="1">
    <citation type="submission" date="2020-10" db="EMBL/GenBank/DDBJ databases">
        <title>Aquamicrobium zhengzhouensis sp. nov., a exopolysaccharide producing bacterium isolated from farmland soil.</title>
        <authorList>
            <person name="Wang X."/>
        </authorList>
    </citation>
    <scope>NUCLEOTIDE SEQUENCE [LARGE SCALE GENOMIC DNA]</scope>
    <source>
        <strain evidence="6">cd-1</strain>
    </source>
</reference>
<sequence>MEKYRILINGKSEDTASHQDVRNPATGEIVGQMPMATNDDLDRAVAAAGEAFKSWSRTSDDERKAACHAIAAKIEEHSEELARLITQEQGKPLNGLGSRFEAGGCVGWAHATAEFNLPVEVIQDDDQGRVEIHRKPLGVVGSITPWNWPMLIAVWHIVPAVRTGNTVVIKPSPYTPLSTIRLVELMNEVLPAGVVNVVTGPDSIGAAMSAHPGIAKMVFTGSIATGKKVMASASETLKRLTLELGGNDAGIVLPDADPKEIAEGLFWGAFINGGQTCGAMKRLYVHDSLYDEVCDVLKDLAEKMPMGNGLDEANVLGPIQNEMQFNKVVNYVEGARKAGARILTGGVKPEGPGYFYPITLVADIEDGSPLVDEEQFGPVLPIIRYSDVDAIVDVANNNPHGLGGSVWSKDVQRAKDLALQLECGSVWINKHGAIQPNAPFGGAKSSGIGVEFGEEGLKEYTHIQTVFC</sequence>
<accession>A0ABS0SGI9</accession>
<dbReference type="Gene3D" id="3.40.309.10">
    <property type="entry name" value="Aldehyde Dehydrogenase, Chain A, domain 2"/>
    <property type="match status" value="1"/>
</dbReference>
<dbReference type="InterPro" id="IPR016163">
    <property type="entry name" value="Ald_DH_C"/>
</dbReference>
<dbReference type="PROSITE" id="PS00687">
    <property type="entry name" value="ALDEHYDE_DEHYDR_GLU"/>
    <property type="match status" value="1"/>
</dbReference>
<organism evidence="5 6">
    <name type="scientific">Aquamicrobium zhengzhouense</name>
    <dbReference type="NCBI Taxonomy" id="2781738"/>
    <lineage>
        <taxon>Bacteria</taxon>
        <taxon>Pseudomonadati</taxon>
        <taxon>Pseudomonadota</taxon>
        <taxon>Alphaproteobacteria</taxon>
        <taxon>Hyphomicrobiales</taxon>
        <taxon>Phyllobacteriaceae</taxon>
        <taxon>Aquamicrobium</taxon>
    </lineage>
</organism>
<evidence type="ECO:0000256" key="1">
    <source>
        <dbReference type="ARBA" id="ARBA00023002"/>
    </source>
</evidence>
<proteinExistence type="inferred from homology"/>
<dbReference type="InterPro" id="IPR016160">
    <property type="entry name" value="Ald_DH_CS_CYS"/>
</dbReference>
<feature type="domain" description="Aldehyde dehydrogenase" evidence="4">
    <location>
        <begin position="17"/>
        <end position="466"/>
    </location>
</feature>
<comment type="similarity">
    <text evidence="3">Belongs to the aldehyde dehydrogenase family.</text>
</comment>
<dbReference type="PANTHER" id="PTHR11699">
    <property type="entry name" value="ALDEHYDE DEHYDROGENASE-RELATED"/>
    <property type="match status" value="1"/>
</dbReference>
<evidence type="ECO:0000259" key="4">
    <source>
        <dbReference type="Pfam" id="PF00171"/>
    </source>
</evidence>
<name>A0ABS0SGI9_9HYPH</name>
<dbReference type="InterPro" id="IPR016161">
    <property type="entry name" value="Ald_DH/histidinol_DH"/>
</dbReference>
<dbReference type="EMBL" id="JADGMQ010000016">
    <property type="protein sequence ID" value="MBI1622424.1"/>
    <property type="molecule type" value="Genomic_DNA"/>
</dbReference>
<dbReference type="InterPro" id="IPR016162">
    <property type="entry name" value="Ald_DH_N"/>
</dbReference>
<keyword evidence="6" id="KW-1185">Reference proteome</keyword>
<feature type="active site" evidence="2">
    <location>
        <position position="243"/>
    </location>
</feature>
<evidence type="ECO:0000313" key="5">
    <source>
        <dbReference type="EMBL" id="MBI1622424.1"/>
    </source>
</evidence>
<keyword evidence="1 3" id="KW-0560">Oxidoreductase</keyword>
<evidence type="ECO:0000256" key="2">
    <source>
        <dbReference type="PROSITE-ProRule" id="PRU10007"/>
    </source>
</evidence>
<gene>
    <name evidence="5" type="ORF">IOD40_17320</name>
</gene>
<comment type="caution">
    <text evidence="5">The sequence shown here is derived from an EMBL/GenBank/DDBJ whole genome shotgun (WGS) entry which is preliminary data.</text>
</comment>
<dbReference type="InterPro" id="IPR044086">
    <property type="entry name" value="LUC3-like"/>
</dbReference>
<dbReference type="InterPro" id="IPR029510">
    <property type="entry name" value="Ald_DH_CS_GLU"/>
</dbReference>
<evidence type="ECO:0000256" key="3">
    <source>
        <dbReference type="RuleBase" id="RU003345"/>
    </source>
</evidence>
<dbReference type="InterPro" id="IPR015590">
    <property type="entry name" value="Aldehyde_DH_dom"/>
</dbReference>
<dbReference type="Pfam" id="PF00171">
    <property type="entry name" value="Aldedh"/>
    <property type="match status" value="1"/>
</dbReference>
<evidence type="ECO:0000313" key="6">
    <source>
        <dbReference type="Proteomes" id="UP000601789"/>
    </source>
</evidence>
<dbReference type="SUPFAM" id="SSF53720">
    <property type="entry name" value="ALDH-like"/>
    <property type="match status" value="1"/>
</dbReference>
<dbReference type="Proteomes" id="UP000601789">
    <property type="component" value="Unassembled WGS sequence"/>
</dbReference>
<dbReference type="PROSITE" id="PS00070">
    <property type="entry name" value="ALDEHYDE_DEHYDR_CYS"/>
    <property type="match status" value="1"/>
</dbReference>
<protein>
    <submittedName>
        <fullName evidence="5">Aldehyde dehydrogenase family protein</fullName>
    </submittedName>
</protein>
<dbReference type="RefSeq" id="WP_198477965.1">
    <property type="nucleotide sequence ID" value="NZ_JADGMQ010000016.1"/>
</dbReference>
<dbReference type="Gene3D" id="3.40.605.10">
    <property type="entry name" value="Aldehyde Dehydrogenase, Chain A, domain 1"/>
    <property type="match status" value="1"/>
</dbReference>